<name>A0A1G5SF32_9PROT</name>
<protein>
    <submittedName>
        <fullName evidence="11">Cytochrome c1</fullName>
    </submittedName>
</protein>
<evidence type="ECO:0000256" key="8">
    <source>
        <dbReference type="PIRSR" id="PIRSR602326-1"/>
    </source>
</evidence>
<reference evidence="11 12" key="1">
    <citation type="submission" date="2016-10" db="EMBL/GenBank/DDBJ databases">
        <authorList>
            <person name="de Groot N.N."/>
        </authorList>
    </citation>
    <scope>NUCLEOTIDE SEQUENCE [LARGE SCALE GENOMIC DNA]</scope>
    <source>
        <strain evidence="11">1</strain>
    </source>
</reference>
<evidence type="ECO:0000256" key="1">
    <source>
        <dbReference type="ARBA" id="ARBA00004370"/>
    </source>
</evidence>
<keyword evidence="5 9" id="KW-1133">Transmembrane helix</keyword>
<feature type="transmembrane region" description="Helical" evidence="9">
    <location>
        <begin position="218"/>
        <end position="236"/>
    </location>
</feature>
<proteinExistence type="predicted"/>
<evidence type="ECO:0000256" key="5">
    <source>
        <dbReference type="ARBA" id="ARBA00022989"/>
    </source>
</evidence>
<dbReference type="PANTHER" id="PTHR10266">
    <property type="entry name" value="CYTOCHROME C1"/>
    <property type="match status" value="1"/>
</dbReference>
<feature type="binding site" description="covalent" evidence="8">
    <location>
        <position position="56"/>
    </location>
    <ligand>
        <name>heme c</name>
        <dbReference type="ChEBI" id="CHEBI:61717"/>
    </ligand>
</feature>
<dbReference type="Gene3D" id="1.10.760.10">
    <property type="entry name" value="Cytochrome c-like domain"/>
    <property type="match status" value="1"/>
</dbReference>
<gene>
    <name evidence="11" type="ORF">NSMM_410048</name>
</gene>
<evidence type="ECO:0000256" key="6">
    <source>
        <dbReference type="ARBA" id="ARBA00023004"/>
    </source>
</evidence>
<dbReference type="AlphaFoldDB" id="A0A1G5SF32"/>
<dbReference type="RefSeq" id="WP_090286431.1">
    <property type="nucleotide sequence ID" value="NZ_FMWO01000049.1"/>
</dbReference>
<evidence type="ECO:0000256" key="3">
    <source>
        <dbReference type="ARBA" id="ARBA00022692"/>
    </source>
</evidence>
<evidence type="ECO:0000256" key="7">
    <source>
        <dbReference type="ARBA" id="ARBA00023136"/>
    </source>
</evidence>
<dbReference type="GO" id="GO:0009055">
    <property type="term" value="F:electron transfer activity"/>
    <property type="evidence" value="ECO:0007669"/>
    <property type="project" value="InterPro"/>
</dbReference>
<sequence length="245" mass="27981">MKIMKFFLAVSAVLLIPCFAVHSAVDVAVDKAPINIDDKESLKRGAKSFVEYCLTCHGAEFMRYNRHRDLGMSESDILGQLIHTGQKVGDLMESAMRKKEAEAWFGVAPPDLSVIARARGADWLYTYLRTFYRDSSTVSGWNNLVFDKAAMPHVLHRLQGQQILSTNNQKDEQASITEKLEVIVPGIMTESEYNDFVIDLVNYMVYLGEPHATHRRELGEMVILFLFVLLGFAYLLKKEYWRDIH</sequence>
<comment type="subcellular location">
    <subcellularLocation>
        <location evidence="1">Membrane</location>
    </subcellularLocation>
</comment>
<evidence type="ECO:0000313" key="11">
    <source>
        <dbReference type="EMBL" id="SCZ85813.1"/>
    </source>
</evidence>
<comment type="cofactor">
    <cofactor evidence="8">
        <name>heme c</name>
        <dbReference type="ChEBI" id="CHEBI:61717"/>
    </cofactor>
    <text evidence="8">Binds 1 heme c group covalently per subunit.</text>
</comment>
<dbReference type="STRING" id="51642.NSMM_410048"/>
<feature type="signal peptide" evidence="10">
    <location>
        <begin position="1"/>
        <end position="23"/>
    </location>
</feature>
<dbReference type="GO" id="GO:0020037">
    <property type="term" value="F:heme binding"/>
    <property type="evidence" value="ECO:0007669"/>
    <property type="project" value="InterPro"/>
</dbReference>
<keyword evidence="2 8" id="KW-0349">Heme</keyword>
<feature type="binding site" description="covalent" evidence="8">
    <location>
        <position position="57"/>
    </location>
    <ligand>
        <name>heme c</name>
        <dbReference type="ChEBI" id="CHEBI:61717"/>
    </ligand>
</feature>
<dbReference type="Proteomes" id="UP000198729">
    <property type="component" value="Unassembled WGS sequence"/>
</dbReference>
<dbReference type="OrthoDB" id="9798864at2"/>
<accession>A0A1G5SF32</accession>
<evidence type="ECO:0000256" key="2">
    <source>
        <dbReference type="ARBA" id="ARBA00022617"/>
    </source>
</evidence>
<feature type="chain" id="PRO_5011511604" evidence="10">
    <location>
        <begin position="24"/>
        <end position="245"/>
    </location>
</feature>
<dbReference type="EMBL" id="FMWO01000049">
    <property type="protein sequence ID" value="SCZ85813.1"/>
    <property type="molecule type" value="Genomic_DNA"/>
</dbReference>
<dbReference type="GO" id="GO:0046872">
    <property type="term" value="F:metal ion binding"/>
    <property type="evidence" value="ECO:0007669"/>
    <property type="project" value="UniProtKB-KW"/>
</dbReference>
<evidence type="ECO:0000256" key="4">
    <source>
        <dbReference type="ARBA" id="ARBA00022723"/>
    </source>
</evidence>
<keyword evidence="6 8" id="KW-0408">Iron</keyword>
<feature type="binding site" description="covalent" evidence="8">
    <location>
        <position position="53"/>
    </location>
    <ligand>
        <name>heme c</name>
        <dbReference type="ChEBI" id="CHEBI:61717"/>
    </ligand>
</feature>
<keyword evidence="12" id="KW-1185">Reference proteome</keyword>
<keyword evidence="3 9" id="KW-0812">Transmembrane</keyword>
<keyword evidence="4 8" id="KW-0479">Metal-binding</keyword>
<keyword evidence="7 9" id="KW-0472">Membrane</keyword>
<evidence type="ECO:0000313" key="12">
    <source>
        <dbReference type="Proteomes" id="UP000198729"/>
    </source>
</evidence>
<dbReference type="Pfam" id="PF02167">
    <property type="entry name" value="Cytochrom_C1"/>
    <property type="match status" value="1"/>
</dbReference>
<dbReference type="PANTHER" id="PTHR10266:SF3">
    <property type="entry name" value="CYTOCHROME C1, HEME PROTEIN, MITOCHONDRIAL"/>
    <property type="match status" value="1"/>
</dbReference>
<dbReference type="InterPro" id="IPR002326">
    <property type="entry name" value="Cyt_c1"/>
</dbReference>
<evidence type="ECO:0000256" key="9">
    <source>
        <dbReference type="SAM" id="Phobius"/>
    </source>
</evidence>
<keyword evidence="10" id="KW-0732">Signal</keyword>
<evidence type="ECO:0000256" key="10">
    <source>
        <dbReference type="SAM" id="SignalP"/>
    </source>
</evidence>
<dbReference type="GO" id="GO:0016020">
    <property type="term" value="C:membrane"/>
    <property type="evidence" value="ECO:0007669"/>
    <property type="project" value="UniProtKB-SubCell"/>
</dbReference>
<dbReference type="PRINTS" id="PR00603">
    <property type="entry name" value="CYTOCHROMEC1"/>
</dbReference>
<dbReference type="InterPro" id="IPR036909">
    <property type="entry name" value="Cyt_c-like_dom_sf"/>
</dbReference>
<dbReference type="SUPFAM" id="SSF46626">
    <property type="entry name" value="Cytochrome c"/>
    <property type="match status" value="1"/>
</dbReference>
<organism evidence="11 12">
    <name type="scientific">Nitrosomonas mobilis</name>
    <dbReference type="NCBI Taxonomy" id="51642"/>
    <lineage>
        <taxon>Bacteria</taxon>
        <taxon>Pseudomonadati</taxon>
        <taxon>Pseudomonadota</taxon>
        <taxon>Betaproteobacteria</taxon>
        <taxon>Nitrosomonadales</taxon>
        <taxon>Nitrosomonadaceae</taxon>
        <taxon>Nitrosomonas</taxon>
    </lineage>
</organism>